<dbReference type="AlphaFoldDB" id="A0A0C2T3H2"/>
<accession>A0A0C2T3H2</accession>
<evidence type="ECO:0008006" key="10">
    <source>
        <dbReference type="Google" id="ProtNLM"/>
    </source>
</evidence>
<evidence type="ECO:0000256" key="4">
    <source>
        <dbReference type="ARBA" id="ARBA00022989"/>
    </source>
</evidence>
<feature type="transmembrane region" description="Helical" evidence="7">
    <location>
        <begin position="218"/>
        <end position="240"/>
    </location>
</feature>
<organism evidence="8 9">
    <name type="scientific">Amanita muscaria (strain Koide BX008)</name>
    <dbReference type="NCBI Taxonomy" id="946122"/>
    <lineage>
        <taxon>Eukaryota</taxon>
        <taxon>Fungi</taxon>
        <taxon>Dikarya</taxon>
        <taxon>Basidiomycota</taxon>
        <taxon>Agaricomycotina</taxon>
        <taxon>Agaricomycetes</taxon>
        <taxon>Agaricomycetidae</taxon>
        <taxon>Agaricales</taxon>
        <taxon>Pluteineae</taxon>
        <taxon>Amanitaceae</taxon>
        <taxon>Amanita</taxon>
    </lineage>
</organism>
<proteinExistence type="predicted"/>
<keyword evidence="5 7" id="KW-0472">Membrane</keyword>
<keyword evidence="2" id="KW-0813">Transport</keyword>
<dbReference type="PANTHER" id="PTHR23504">
    <property type="entry name" value="MAJOR FACILITATOR SUPERFAMILY DOMAIN-CONTAINING PROTEIN 10"/>
    <property type="match status" value="1"/>
</dbReference>
<evidence type="ECO:0000256" key="3">
    <source>
        <dbReference type="ARBA" id="ARBA00022692"/>
    </source>
</evidence>
<evidence type="ECO:0000256" key="1">
    <source>
        <dbReference type="ARBA" id="ARBA00004141"/>
    </source>
</evidence>
<dbReference type="PRINTS" id="PR01035">
    <property type="entry name" value="TCRTETA"/>
</dbReference>
<reference evidence="8 9" key="1">
    <citation type="submission" date="2014-04" db="EMBL/GenBank/DDBJ databases">
        <title>Evolutionary Origins and Diversification of the Mycorrhizal Mutualists.</title>
        <authorList>
            <consortium name="DOE Joint Genome Institute"/>
            <consortium name="Mycorrhizal Genomics Consortium"/>
            <person name="Kohler A."/>
            <person name="Kuo A."/>
            <person name="Nagy L.G."/>
            <person name="Floudas D."/>
            <person name="Copeland A."/>
            <person name="Barry K.W."/>
            <person name="Cichocki N."/>
            <person name="Veneault-Fourrey C."/>
            <person name="LaButti K."/>
            <person name="Lindquist E.A."/>
            <person name="Lipzen A."/>
            <person name="Lundell T."/>
            <person name="Morin E."/>
            <person name="Murat C."/>
            <person name="Riley R."/>
            <person name="Ohm R."/>
            <person name="Sun H."/>
            <person name="Tunlid A."/>
            <person name="Henrissat B."/>
            <person name="Grigoriev I.V."/>
            <person name="Hibbett D.S."/>
            <person name="Martin F."/>
        </authorList>
    </citation>
    <scope>NUCLEOTIDE SEQUENCE [LARGE SCALE GENOMIC DNA]</scope>
    <source>
        <strain evidence="8 9">Koide BX008</strain>
    </source>
</reference>
<protein>
    <recommendedName>
        <fullName evidence="10">Major facilitator superfamily MFS-1</fullName>
    </recommendedName>
</protein>
<dbReference type="Proteomes" id="UP000054549">
    <property type="component" value="Unassembled WGS sequence"/>
</dbReference>
<dbReference type="Gene3D" id="1.20.1250.20">
    <property type="entry name" value="MFS general substrate transporter like domains"/>
    <property type="match status" value="2"/>
</dbReference>
<feature type="transmembrane region" description="Helical" evidence="7">
    <location>
        <begin position="189"/>
        <end position="206"/>
    </location>
</feature>
<feature type="transmembrane region" description="Helical" evidence="7">
    <location>
        <begin position="813"/>
        <end position="833"/>
    </location>
</feature>
<feature type="transmembrane region" description="Helical" evidence="7">
    <location>
        <begin position="260"/>
        <end position="283"/>
    </location>
</feature>
<sequence>MADTAPADLHIRFRTPSRVFGIQEPSMDDSTSPTSRMSRLLNRLSFSSVKSGRARSMDSQKTAMTGRLPIPTMLPPSVEVRATPLPTLPMIVLCITVLGEFLCANVSTPFILFMVKGFGQFDDEAQIGFWTGILVSAFFLTQFLTSLLWATIAEKHGRRTVLVASLLGSAITCVTFGTCTSLHQAMTVRLLQGIFAGAVGVARGSVPFVTDASNEGRAYAILGFCWGMGGVSGAIVGGAFETPAAKWPQIFGGIQIFVTYPYLLPCSIAAIITLTGSLLACFLGRDGGLREGAIHLPPEKDSLPSPIPEEDSNPGTPPFDERSPLLQRPGVAESIRTISRKLSSLSNYLPGLREPDHPSVPLSPSISQTPRASSRVSRADGSAYGYSGNHRPRLTSRNNSFALNRRPSMASSLRWRGTGDAMDSSQDLNFAQKLLMANENAVNNIADLWVAAAMNVDNEDPFESGDEAEEITEENDPSLDQRGRRTSRKQSMMSITQQPPRSARPSRGQFSAARYHSSPVAPIRHPSVAFSITSALTTRRSSTPVPTIFSHSGVETPRAVLDAQDLLYRSEAGPGFPDTLRPIMESRQPSDGITFSDMEALTSKPPSLISLLPISVIIQYGMLALHSTTHDQVFMSYILSDYADGGLELNAGYFARLSEPSFSKHMTEGNIYGHTVAMMCLAQIAYQFYIYPNLGPPRGKFSHLSMYRLGSVMFIPAYLFVIHLRPFVMPASTESGGVVVSFGLILATALRYCGITFTYTSISILLNYMTPPEALGYANGIAQSIVSLARCFGPTLGGYLWSISVKDEPSNFYFAFCACAAVAAICALHSLTIR</sequence>
<feature type="transmembrane region" description="Helical" evidence="7">
    <location>
        <begin position="127"/>
        <end position="149"/>
    </location>
</feature>
<dbReference type="OrthoDB" id="10262656at2759"/>
<dbReference type="InterPro" id="IPR011701">
    <property type="entry name" value="MFS"/>
</dbReference>
<keyword evidence="9" id="KW-1185">Reference proteome</keyword>
<dbReference type="PANTHER" id="PTHR23504:SF17">
    <property type="entry name" value="MAJOR FACILITATOR SUPERFAMILY (MFS) PROFILE DOMAIN-CONTAINING PROTEIN"/>
    <property type="match status" value="1"/>
</dbReference>
<dbReference type="SUPFAM" id="SSF103473">
    <property type="entry name" value="MFS general substrate transporter"/>
    <property type="match status" value="2"/>
</dbReference>
<evidence type="ECO:0000256" key="2">
    <source>
        <dbReference type="ARBA" id="ARBA00022448"/>
    </source>
</evidence>
<evidence type="ECO:0000256" key="5">
    <source>
        <dbReference type="ARBA" id="ARBA00023136"/>
    </source>
</evidence>
<evidence type="ECO:0000256" key="6">
    <source>
        <dbReference type="SAM" id="MobiDB-lite"/>
    </source>
</evidence>
<gene>
    <name evidence="8" type="ORF">M378DRAFT_868244</name>
</gene>
<feature type="transmembrane region" description="Helical" evidence="7">
    <location>
        <begin position="671"/>
        <end position="694"/>
    </location>
</feature>
<feature type="compositionally biased region" description="Acidic residues" evidence="6">
    <location>
        <begin position="459"/>
        <end position="477"/>
    </location>
</feature>
<feature type="transmembrane region" description="Helical" evidence="7">
    <location>
        <begin position="91"/>
        <end position="115"/>
    </location>
</feature>
<feature type="compositionally biased region" description="Polar residues" evidence="6">
    <location>
        <begin position="362"/>
        <end position="376"/>
    </location>
</feature>
<keyword evidence="3 7" id="KW-0812">Transmembrane</keyword>
<feature type="region of interest" description="Disordered" evidence="6">
    <location>
        <begin position="293"/>
        <end position="327"/>
    </location>
</feature>
<evidence type="ECO:0000313" key="9">
    <source>
        <dbReference type="Proteomes" id="UP000054549"/>
    </source>
</evidence>
<evidence type="ECO:0000313" key="8">
    <source>
        <dbReference type="EMBL" id="KIL61029.1"/>
    </source>
</evidence>
<feature type="transmembrane region" description="Helical" evidence="7">
    <location>
        <begin position="744"/>
        <end position="768"/>
    </location>
</feature>
<dbReference type="InterPro" id="IPR036259">
    <property type="entry name" value="MFS_trans_sf"/>
</dbReference>
<dbReference type="InterPro" id="IPR001958">
    <property type="entry name" value="Tet-R_TetA/multi-R_MdtG-like"/>
</dbReference>
<dbReference type="GO" id="GO:0016020">
    <property type="term" value="C:membrane"/>
    <property type="evidence" value="ECO:0007669"/>
    <property type="project" value="UniProtKB-SubCell"/>
</dbReference>
<evidence type="ECO:0000256" key="7">
    <source>
        <dbReference type="SAM" id="Phobius"/>
    </source>
</evidence>
<feature type="transmembrane region" description="Helical" evidence="7">
    <location>
        <begin position="706"/>
        <end position="724"/>
    </location>
</feature>
<dbReference type="Pfam" id="PF07690">
    <property type="entry name" value="MFS_1"/>
    <property type="match status" value="1"/>
</dbReference>
<feature type="region of interest" description="Disordered" evidence="6">
    <location>
        <begin position="459"/>
        <end position="515"/>
    </location>
</feature>
<feature type="region of interest" description="Disordered" evidence="6">
    <location>
        <begin position="349"/>
        <end position="397"/>
    </location>
</feature>
<feature type="compositionally biased region" description="Polar residues" evidence="6">
    <location>
        <begin position="489"/>
        <end position="500"/>
    </location>
</feature>
<feature type="transmembrane region" description="Helical" evidence="7">
    <location>
        <begin position="161"/>
        <end position="183"/>
    </location>
</feature>
<name>A0A0C2T3H2_AMAMK</name>
<dbReference type="HOGENOM" id="CLU_008983_0_0_1"/>
<dbReference type="InParanoid" id="A0A0C2T3H2"/>
<keyword evidence="4 7" id="KW-1133">Transmembrane helix</keyword>
<dbReference type="GO" id="GO:0022857">
    <property type="term" value="F:transmembrane transporter activity"/>
    <property type="evidence" value="ECO:0007669"/>
    <property type="project" value="InterPro"/>
</dbReference>
<dbReference type="EMBL" id="KN818289">
    <property type="protein sequence ID" value="KIL61029.1"/>
    <property type="molecule type" value="Genomic_DNA"/>
</dbReference>
<feature type="compositionally biased region" description="Basic and acidic residues" evidence="6">
    <location>
        <begin position="293"/>
        <end position="302"/>
    </location>
</feature>
<comment type="subcellular location">
    <subcellularLocation>
        <location evidence="1">Membrane</location>
        <topology evidence="1">Multi-pass membrane protein</topology>
    </subcellularLocation>
</comment>